<comment type="caution">
    <text evidence="1">The sequence shown here is derived from an EMBL/GenBank/DDBJ whole genome shotgun (WGS) entry which is preliminary data.</text>
</comment>
<organism evidence="1 2">
    <name type="scientific">Mycolicibacterium holsaticum</name>
    <dbReference type="NCBI Taxonomy" id="152142"/>
    <lineage>
        <taxon>Bacteria</taxon>
        <taxon>Bacillati</taxon>
        <taxon>Actinomycetota</taxon>
        <taxon>Actinomycetes</taxon>
        <taxon>Mycobacteriales</taxon>
        <taxon>Mycobacteriaceae</taxon>
        <taxon>Mycolicibacterium</taxon>
    </lineage>
</organism>
<name>A0A1E3R3D6_9MYCO</name>
<accession>A0A1E3R3D6</accession>
<proteinExistence type="predicted"/>
<gene>
    <name evidence="1" type="ORF">BHQ17_27655</name>
</gene>
<evidence type="ECO:0000313" key="2">
    <source>
        <dbReference type="Proteomes" id="UP000094243"/>
    </source>
</evidence>
<dbReference type="EMBL" id="MIGZ01000298">
    <property type="protein sequence ID" value="ODQ84331.1"/>
    <property type="molecule type" value="Genomic_DNA"/>
</dbReference>
<reference evidence="2" key="1">
    <citation type="submission" date="2016-09" db="EMBL/GenBank/DDBJ databases">
        <authorList>
            <person name="Greninger A.L."/>
            <person name="Jerome K.R."/>
            <person name="Mcnair B."/>
            <person name="Wallis C."/>
            <person name="Fang F."/>
        </authorList>
    </citation>
    <scope>NUCLEOTIDE SEQUENCE [LARGE SCALE GENOMIC DNA]</scope>
    <source>
        <strain evidence="2">M7</strain>
    </source>
</reference>
<dbReference type="RefSeq" id="WP_069408163.1">
    <property type="nucleotide sequence ID" value="NZ_MIGZ01000298.1"/>
</dbReference>
<dbReference type="AlphaFoldDB" id="A0A1E3R3D6"/>
<sequence>MKVYHDPELAAWGEPPEPVHYSSKIAGVPVPDRLVIAPASQEWEEANAVGIMLVWPGCYRVVGASGDVFAQATTAADLLSWIEQFLQALDELEGVAPKSVVEEGC</sequence>
<evidence type="ECO:0008006" key="3">
    <source>
        <dbReference type="Google" id="ProtNLM"/>
    </source>
</evidence>
<evidence type="ECO:0000313" key="1">
    <source>
        <dbReference type="EMBL" id="ODQ84331.1"/>
    </source>
</evidence>
<protein>
    <recommendedName>
        <fullName evidence="3">SMI1/KNR4 family protein</fullName>
    </recommendedName>
</protein>
<dbReference type="Proteomes" id="UP000094243">
    <property type="component" value="Unassembled WGS sequence"/>
</dbReference>
<keyword evidence="2" id="KW-1185">Reference proteome</keyword>